<evidence type="ECO:0000259" key="3">
    <source>
        <dbReference type="Pfam" id="PF01551"/>
    </source>
</evidence>
<keyword evidence="5" id="KW-1185">Reference proteome</keyword>
<name>A0A2U1FQN1_9PSEU</name>
<dbReference type="CDD" id="cd12797">
    <property type="entry name" value="M23_peptidase"/>
    <property type="match status" value="1"/>
</dbReference>
<feature type="chain" id="PRO_5015582538" evidence="2">
    <location>
        <begin position="26"/>
        <end position="210"/>
    </location>
</feature>
<reference evidence="4 5" key="1">
    <citation type="submission" date="2018-04" db="EMBL/GenBank/DDBJ databases">
        <title>Genomic Encyclopedia of Type Strains, Phase IV (KMG-IV): sequencing the most valuable type-strain genomes for metagenomic binning, comparative biology and taxonomic classification.</title>
        <authorList>
            <person name="Goeker M."/>
        </authorList>
    </citation>
    <scope>NUCLEOTIDE SEQUENCE [LARGE SCALE GENOMIC DNA]</scope>
    <source>
        <strain evidence="4 5">DSM 45771</strain>
    </source>
</reference>
<dbReference type="AlphaFoldDB" id="A0A2U1FQN1"/>
<evidence type="ECO:0000313" key="5">
    <source>
        <dbReference type="Proteomes" id="UP000245639"/>
    </source>
</evidence>
<feature type="domain" description="M23ase beta-sheet core" evidence="3">
    <location>
        <begin position="92"/>
        <end position="179"/>
    </location>
</feature>
<dbReference type="InterPro" id="IPR050570">
    <property type="entry name" value="Cell_wall_metabolism_enzyme"/>
</dbReference>
<feature type="signal peptide" evidence="2">
    <location>
        <begin position="1"/>
        <end position="25"/>
    </location>
</feature>
<dbReference type="Gene3D" id="2.70.70.10">
    <property type="entry name" value="Glucose Permease (Domain IIA)"/>
    <property type="match status" value="1"/>
</dbReference>
<dbReference type="Proteomes" id="UP000245639">
    <property type="component" value="Unassembled WGS sequence"/>
</dbReference>
<dbReference type="RefSeq" id="WP_243417709.1">
    <property type="nucleotide sequence ID" value="NZ_QEKW01000001.1"/>
</dbReference>
<comment type="caution">
    <text evidence="4">The sequence shown here is derived from an EMBL/GenBank/DDBJ whole genome shotgun (WGS) entry which is preliminary data.</text>
</comment>
<proteinExistence type="predicted"/>
<keyword evidence="1 2" id="KW-0732">Signal</keyword>
<evidence type="ECO:0000256" key="1">
    <source>
        <dbReference type="ARBA" id="ARBA00022729"/>
    </source>
</evidence>
<dbReference type="GO" id="GO:0004222">
    <property type="term" value="F:metalloendopeptidase activity"/>
    <property type="evidence" value="ECO:0007669"/>
    <property type="project" value="TreeGrafter"/>
</dbReference>
<evidence type="ECO:0000256" key="2">
    <source>
        <dbReference type="SAM" id="SignalP"/>
    </source>
</evidence>
<gene>
    <name evidence="4" type="ORF">C8D89_101356</name>
</gene>
<accession>A0A2U1FQN1</accession>
<dbReference type="InterPro" id="IPR016047">
    <property type="entry name" value="M23ase_b-sheet_dom"/>
</dbReference>
<dbReference type="Pfam" id="PF01551">
    <property type="entry name" value="Peptidase_M23"/>
    <property type="match status" value="1"/>
</dbReference>
<dbReference type="EMBL" id="QEKW01000001">
    <property type="protein sequence ID" value="PVZ14491.1"/>
    <property type="molecule type" value="Genomic_DNA"/>
</dbReference>
<sequence length="210" mass="20995">MTVSRTLAVALLAGALLAVALPAVALPAAALPAGALPAARSAPAPDPPLVVSADAFAWPLAGVDGTGAPERAGETGTATRLFDPPPHYYGRGHRGVDLAGHPGLTVLAAGAGTVVFAGRVAGRGVVSVEHGAGLRTTYEPVTVTVALGAAVRRGDPLGALEPGHRGCPVAACLHWGLRRPSPTPAADALQYLDPLLLLGLGRVRLLPTDP</sequence>
<evidence type="ECO:0000313" key="4">
    <source>
        <dbReference type="EMBL" id="PVZ14491.1"/>
    </source>
</evidence>
<protein>
    <submittedName>
        <fullName evidence="4">Peptidase M23-like protein</fullName>
    </submittedName>
</protein>
<dbReference type="PANTHER" id="PTHR21666:SF289">
    <property type="entry name" value="L-ALA--D-GLU ENDOPEPTIDASE"/>
    <property type="match status" value="1"/>
</dbReference>
<dbReference type="InterPro" id="IPR011055">
    <property type="entry name" value="Dup_hybrid_motif"/>
</dbReference>
<dbReference type="PANTHER" id="PTHR21666">
    <property type="entry name" value="PEPTIDASE-RELATED"/>
    <property type="match status" value="1"/>
</dbReference>
<organism evidence="4 5">
    <name type="scientific">Actinomycetospora cinnamomea</name>
    <dbReference type="NCBI Taxonomy" id="663609"/>
    <lineage>
        <taxon>Bacteria</taxon>
        <taxon>Bacillati</taxon>
        <taxon>Actinomycetota</taxon>
        <taxon>Actinomycetes</taxon>
        <taxon>Pseudonocardiales</taxon>
        <taxon>Pseudonocardiaceae</taxon>
        <taxon>Actinomycetospora</taxon>
    </lineage>
</organism>
<dbReference type="SUPFAM" id="SSF51261">
    <property type="entry name" value="Duplicated hybrid motif"/>
    <property type="match status" value="1"/>
</dbReference>